<evidence type="ECO:0000313" key="2">
    <source>
        <dbReference type="Proteomes" id="UP000092600"/>
    </source>
</evidence>
<reference evidence="1 2" key="1">
    <citation type="journal article" date="2016" name="DNA Res.">
        <title>The draft genome of MD-2 pineapple using hybrid error correction of long reads.</title>
        <authorList>
            <person name="Redwan R.M."/>
            <person name="Saidin A."/>
            <person name="Kumar S.V."/>
        </authorList>
    </citation>
    <scope>NUCLEOTIDE SEQUENCE [LARGE SCALE GENOMIC DNA]</scope>
    <source>
        <strain evidence="2">cv. MD2</strain>
        <tissue evidence="1">Leaf</tissue>
    </source>
</reference>
<name>A0A199W6B0_ANACO</name>
<evidence type="ECO:0000313" key="1">
    <source>
        <dbReference type="EMBL" id="OAY84786.1"/>
    </source>
</evidence>
<protein>
    <submittedName>
        <fullName evidence="1">Mitotic checkpoint serine/threonine-protein kinase BUB1</fullName>
    </submittedName>
</protein>
<keyword evidence="1" id="KW-0418">Kinase</keyword>
<accession>A0A199W6B0</accession>
<dbReference type="Proteomes" id="UP000092600">
    <property type="component" value="Unassembled WGS sequence"/>
</dbReference>
<gene>
    <name evidence="1" type="ORF">ACMD2_12073</name>
</gene>
<dbReference type="GO" id="GO:0016301">
    <property type="term" value="F:kinase activity"/>
    <property type="evidence" value="ECO:0007669"/>
    <property type="project" value="UniProtKB-KW"/>
</dbReference>
<sequence>MTVYLFSKLLTCNATFRYWNVDLWKNLFSTLLNIPSNESDVPLLRSLRESFEEYICSNPQLITYKLKIELELDALVALSRPKPEA</sequence>
<comment type="caution">
    <text evidence="1">The sequence shown here is derived from an EMBL/GenBank/DDBJ whole genome shotgun (WGS) entry which is preliminary data.</text>
</comment>
<dbReference type="EMBL" id="LSRQ01000173">
    <property type="protein sequence ID" value="OAY84786.1"/>
    <property type="molecule type" value="Genomic_DNA"/>
</dbReference>
<proteinExistence type="predicted"/>
<dbReference type="Gene3D" id="1.10.510.10">
    <property type="entry name" value="Transferase(Phosphotransferase) domain 1"/>
    <property type="match status" value="1"/>
</dbReference>
<organism evidence="1 2">
    <name type="scientific">Ananas comosus</name>
    <name type="common">Pineapple</name>
    <name type="synonym">Ananas ananas</name>
    <dbReference type="NCBI Taxonomy" id="4615"/>
    <lineage>
        <taxon>Eukaryota</taxon>
        <taxon>Viridiplantae</taxon>
        <taxon>Streptophyta</taxon>
        <taxon>Embryophyta</taxon>
        <taxon>Tracheophyta</taxon>
        <taxon>Spermatophyta</taxon>
        <taxon>Magnoliopsida</taxon>
        <taxon>Liliopsida</taxon>
        <taxon>Poales</taxon>
        <taxon>Bromeliaceae</taxon>
        <taxon>Bromelioideae</taxon>
        <taxon>Ananas</taxon>
    </lineage>
</organism>
<dbReference type="STRING" id="4615.A0A199W6B0"/>
<dbReference type="AlphaFoldDB" id="A0A199W6B0"/>
<keyword evidence="1" id="KW-0808">Transferase</keyword>